<dbReference type="EMBL" id="BLWC01000001">
    <property type="protein sequence ID" value="GFN00281.1"/>
    <property type="molecule type" value="Genomic_DNA"/>
</dbReference>
<dbReference type="GO" id="GO:0006950">
    <property type="term" value="P:response to stress"/>
    <property type="evidence" value="ECO:0007669"/>
    <property type="project" value="TreeGrafter"/>
</dbReference>
<proteinExistence type="predicted"/>
<dbReference type="PANTHER" id="PTHR33164:SF57">
    <property type="entry name" value="MARR-FAMILY TRANSCRIPTIONAL REGULATOR"/>
    <property type="match status" value="1"/>
</dbReference>
<evidence type="ECO:0000259" key="1">
    <source>
        <dbReference type="PROSITE" id="PS50995"/>
    </source>
</evidence>
<gene>
    <name evidence="3" type="ORF">HEB29_004805</name>
    <name evidence="2" type="ORF">Sfulv_50910</name>
</gene>
<dbReference type="RefSeq" id="WP_305961386.1">
    <property type="nucleotide sequence ID" value="NZ_JACCCF010000001.1"/>
</dbReference>
<protein>
    <submittedName>
        <fullName evidence="2 3">Transcriptional regulator</fullName>
    </submittedName>
</protein>
<dbReference type="SUPFAM" id="SSF46785">
    <property type="entry name" value="Winged helix' DNA-binding domain"/>
    <property type="match status" value="1"/>
</dbReference>
<sequence>MAEAEEVPGERGAEDRLTTDDAVRAMLLTMPRLISRAKRTPVPEQLRSLRLAPRHLSLLSCLLFDGPTPVKDLAARLEVAPTTVSLMVSDLQRQGVVDRRPDPGDRRRSIVSISEDPATRGAVDAWLASSARAWHQVLDGLSPQERATVVRVIHGYEEALAATS</sequence>
<dbReference type="Pfam" id="PF01047">
    <property type="entry name" value="MarR"/>
    <property type="match status" value="1"/>
</dbReference>
<organism evidence="2 4">
    <name type="scientific">Streptomyces fulvorobeus</name>
    <dbReference type="NCBI Taxonomy" id="284028"/>
    <lineage>
        <taxon>Bacteria</taxon>
        <taxon>Bacillati</taxon>
        <taxon>Actinomycetota</taxon>
        <taxon>Actinomycetes</taxon>
        <taxon>Kitasatosporales</taxon>
        <taxon>Streptomycetaceae</taxon>
        <taxon>Streptomyces</taxon>
    </lineage>
</organism>
<accession>A0A7J0CCN5</accession>
<dbReference type="SMART" id="SM00347">
    <property type="entry name" value="HTH_MARR"/>
    <property type="match status" value="1"/>
</dbReference>
<dbReference type="Gene3D" id="1.10.10.10">
    <property type="entry name" value="Winged helix-like DNA-binding domain superfamily/Winged helix DNA-binding domain"/>
    <property type="match status" value="1"/>
</dbReference>
<dbReference type="InterPro" id="IPR000835">
    <property type="entry name" value="HTH_MarR-typ"/>
</dbReference>
<evidence type="ECO:0000313" key="2">
    <source>
        <dbReference type="EMBL" id="GFN00281.1"/>
    </source>
</evidence>
<evidence type="ECO:0000313" key="5">
    <source>
        <dbReference type="Proteomes" id="UP000530403"/>
    </source>
</evidence>
<dbReference type="InterPro" id="IPR036388">
    <property type="entry name" value="WH-like_DNA-bd_sf"/>
</dbReference>
<reference evidence="3 5" key="2">
    <citation type="submission" date="2020-07" db="EMBL/GenBank/DDBJ databases">
        <title>Sequencing the genomes of 1000 actinobacteria strains.</title>
        <authorList>
            <person name="Klenk H.-P."/>
        </authorList>
    </citation>
    <scope>NUCLEOTIDE SEQUENCE [LARGE SCALE GENOMIC DNA]</scope>
    <source>
        <strain evidence="3 5">DSM 41455</strain>
    </source>
</reference>
<feature type="domain" description="HTH marR-type" evidence="1">
    <location>
        <begin position="24"/>
        <end position="158"/>
    </location>
</feature>
<reference evidence="2 4" key="1">
    <citation type="submission" date="2020-05" db="EMBL/GenBank/DDBJ databases">
        <title>Whole genome shotgun sequence of Streptomyces fulvorobeus NBRC 15897.</title>
        <authorList>
            <person name="Komaki H."/>
            <person name="Tamura T."/>
        </authorList>
    </citation>
    <scope>NUCLEOTIDE SEQUENCE [LARGE SCALE GENOMIC DNA]</scope>
    <source>
        <strain evidence="2 4">NBRC 15897</strain>
    </source>
</reference>
<dbReference type="GO" id="GO:0003677">
    <property type="term" value="F:DNA binding"/>
    <property type="evidence" value="ECO:0007669"/>
    <property type="project" value="UniProtKB-KW"/>
</dbReference>
<dbReference type="InterPro" id="IPR039422">
    <property type="entry name" value="MarR/SlyA-like"/>
</dbReference>
<comment type="caution">
    <text evidence="2">The sequence shown here is derived from an EMBL/GenBank/DDBJ whole genome shotgun (WGS) entry which is preliminary data.</text>
</comment>
<dbReference type="PROSITE" id="PS50995">
    <property type="entry name" value="HTH_MARR_2"/>
    <property type="match status" value="1"/>
</dbReference>
<dbReference type="AlphaFoldDB" id="A0A7J0CCN5"/>
<dbReference type="Proteomes" id="UP000530403">
    <property type="component" value="Unassembled WGS sequence"/>
</dbReference>
<keyword evidence="4" id="KW-1185">Reference proteome</keyword>
<dbReference type="Proteomes" id="UP000498980">
    <property type="component" value="Unassembled WGS sequence"/>
</dbReference>
<name>A0A7J0CCN5_9ACTN</name>
<dbReference type="GO" id="GO:0003700">
    <property type="term" value="F:DNA-binding transcription factor activity"/>
    <property type="evidence" value="ECO:0007669"/>
    <property type="project" value="InterPro"/>
</dbReference>
<evidence type="ECO:0000313" key="3">
    <source>
        <dbReference type="EMBL" id="NYE43794.1"/>
    </source>
</evidence>
<dbReference type="InterPro" id="IPR036390">
    <property type="entry name" value="WH_DNA-bd_sf"/>
</dbReference>
<keyword evidence="3" id="KW-0238">DNA-binding</keyword>
<evidence type="ECO:0000313" key="4">
    <source>
        <dbReference type="Proteomes" id="UP000498980"/>
    </source>
</evidence>
<dbReference type="PANTHER" id="PTHR33164">
    <property type="entry name" value="TRANSCRIPTIONAL REGULATOR, MARR FAMILY"/>
    <property type="match status" value="1"/>
</dbReference>
<dbReference type="EMBL" id="JACCCF010000001">
    <property type="protein sequence ID" value="NYE43794.1"/>
    <property type="molecule type" value="Genomic_DNA"/>
</dbReference>